<dbReference type="SUPFAM" id="SSF47565">
    <property type="entry name" value="Insect pheromone/odorant-binding proteins"/>
    <property type="match status" value="2"/>
</dbReference>
<dbReference type="VEuPathDB" id="VectorBase:ASTE001188"/>
<keyword evidence="5" id="KW-1015">Disulfide bond</keyword>
<feature type="chain" id="PRO_5043870417" description="Odorant-binding protein" evidence="7">
    <location>
        <begin position="26"/>
        <end position="489"/>
    </location>
</feature>
<dbReference type="InterPro" id="IPR036728">
    <property type="entry name" value="PBP_GOBP_sf"/>
</dbReference>
<dbReference type="AlphaFoldDB" id="A0A182Y7G9"/>
<dbReference type="InterPro" id="IPR006170">
    <property type="entry name" value="PBP/GOBP"/>
</dbReference>
<accession>A0A182Y7G9</accession>
<feature type="compositionally biased region" description="Low complexity" evidence="6">
    <location>
        <begin position="385"/>
        <end position="394"/>
    </location>
</feature>
<reference evidence="9" key="1">
    <citation type="journal article" date="2014" name="Genome Biol.">
        <title>Genome analysis of a major urban malaria vector mosquito, Anopheles stephensi.</title>
        <authorList>
            <person name="Jiang X."/>
            <person name="Peery A."/>
            <person name="Hall A.B."/>
            <person name="Sharma A."/>
            <person name="Chen X.G."/>
            <person name="Waterhouse R.M."/>
            <person name="Komissarov A."/>
            <person name="Riehle M.M."/>
            <person name="Shouche Y."/>
            <person name="Sharakhova M.V."/>
            <person name="Lawson D."/>
            <person name="Pakpour N."/>
            <person name="Arensburger P."/>
            <person name="Davidson V.L."/>
            <person name="Eiglmeier K."/>
            <person name="Emrich S."/>
            <person name="George P."/>
            <person name="Kennedy R.C."/>
            <person name="Mane S.P."/>
            <person name="Maslen G."/>
            <person name="Oringanje C."/>
            <person name="Qi Y."/>
            <person name="Settlage R."/>
            <person name="Tojo M."/>
            <person name="Tubio J.M."/>
            <person name="Unger M.F."/>
            <person name="Wang B."/>
            <person name="Vernick K.D."/>
            <person name="Ribeiro J.M."/>
            <person name="James A.A."/>
            <person name="Michel K."/>
            <person name="Riehle M.A."/>
            <person name="Luckhart S."/>
            <person name="Sharakhov I.V."/>
            <person name="Tu Z."/>
        </authorList>
    </citation>
    <scope>NUCLEOTIDE SEQUENCE [LARGE SCALE GENOMIC DNA]</scope>
    <source>
        <strain evidence="9">Indian</strain>
    </source>
</reference>
<dbReference type="STRING" id="30069.A0A182Y7G9"/>
<dbReference type="PANTHER" id="PTHR11857">
    <property type="entry name" value="ODORANT BINDING PROTEIN-RELATED"/>
    <property type="match status" value="1"/>
</dbReference>
<dbReference type="GO" id="GO:0007608">
    <property type="term" value="P:sensory perception of smell"/>
    <property type="evidence" value="ECO:0007669"/>
    <property type="project" value="TreeGrafter"/>
</dbReference>
<sequence>MGTNRISGGLVWLLILGVHLTVILAAPSTGHGYETKSFAQAYLECLQYLNITRQPMTAYDATAVPSNTGGNCLMRCIGLNTRWWNDETGLNEKGLVRFFRQPEPNALEQARTCLATVATTSGSCDAAYRTFRCYSDALGEVIAHPEYVAPGRAEIHRAVSDCATILQVSDGQLGACVGAETFLHDGNSTALLRCVVLRLGLYADSTGVLSDRLELLMDSDTALSWTEANAAEAKRCESDLRVLGADVCVVAAHSVEICYGWRAFGALWKVLSAEYGESRGVSVSECVAEPLEESNDAAEEGEQEKKEQEEKEQDEKDQEEKEEQEEKEQEENEQEEKEQEEKEKEEIEQPNNAISPDTEEVEVFYYPSSPRYRSLLLIAPKLIASQSSPTQEDSSSADDKVEAVEETAVQGEDPVNPDNVLKKETTPEPEEAVQKDPETYHVVHTRSVMYPMASEVCPHYSPVLHPYLSRMRRSNPLPHYYPHNMPSEY</sequence>
<dbReference type="GO" id="GO:0005615">
    <property type="term" value="C:extracellular space"/>
    <property type="evidence" value="ECO:0007669"/>
    <property type="project" value="TreeGrafter"/>
</dbReference>
<reference evidence="8" key="2">
    <citation type="submission" date="2020-05" db="UniProtKB">
        <authorList>
            <consortium name="EnsemblMetazoa"/>
        </authorList>
    </citation>
    <scope>IDENTIFICATION</scope>
    <source>
        <strain evidence="8">Indian</strain>
    </source>
</reference>
<dbReference type="EnsemblMetazoa" id="ASTEI04405-RA">
    <property type="protein sequence ID" value="ASTEI04405-PA"/>
    <property type="gene ID" value="ASTEI04405"/>
</dbReference>
<feature type="compositionally biased region" description="Acidic residues" evidence="6">
    <location>
        <begin position="310"/>
        <end position="338"/>
    </location>
</feature>
<organism evidence="8 9">
    <name type="scientific">Anopheles stephensi</name>
    <name type="common">Indo-Pakistan malaria mosquito</name>
    <dbReference type="NCBI Taxonomy" id="30069"/>
    <lineage>
        <taxon>Eukaryota</taxon>
        <taxon>Metazoa</taxon>
        <taxon>Ecdysozoa</taxon>
        <taxon>Arthropoda</taxon>
        <taxon>Hexapoda</taxon>
        <taxon>Insecta</taxon>
        <taxon>Pterygota</taxon>
        <taxon>Neoptera</taxon>
        <taxon>Endopterygota</taxon>
        <taxon>Diptera</taxon>
        <taxon>Nematocera</taxon>
        <taxon>Culicoidea</taxon>
        <taxon>Culicidae</taxon>
        <taxon>Anophelinae</taxon>
        <taxon>Anopheles</taxon>
    </lineage>
</organism>
<proteinExistence type="inferred from homology"/>
<comment type="subcellular location">
    <subcellularLocation>
        <location evidence="1">Secreted</location>
    </subcellularLocation>
</comment>
<dbReference type="PANTHER" id="PTHR11857:SF46">
    <property type="entry name" value="GENERAL ODORANT-BINDING PROTEIN 99A-RELATED"/>
    <property type="match status" value="1"/>
</dbReference>
<evidence type="ECO:0000256" key="3">
    <source>
        <dbReference type="ARBA" id="ARBA00022525"/>
    </source>
</evidence>
<evidence type="ECO:0000256" key="4">
    <source>
        <dbReference type="ARBA" id="ARBA00022729"/>
    </source>
</evidence>
<dbReference type="Pfam" id="PF01395">
    <property type="entry name" value="PBP_GOBP"/>
    <property type="match status" value="1"/>
</dbReference>
<dbReference type="Proteomes" id="UP000076408">
    <property type="component" value="Unassembled WGS sequence"/>
</dbReference>
<feature type="region of interest" description="Disordered" evidence="6">
    <location>
        <begin position="287"/>
        <end position="360"/>
    </location>
</feature>
<evidence type="ECO:0000256" key="1">
    <source>
        <dbReference type="ARBA" id="ARBA00004613"/>
    </source>
</evidence>
<dbReference type="VEuPathDB" id="VectorBase:ASTEI04405"/>
<evidence type="ECO:0000313" key="8">
    <source>
        <dbReference type="EnsemblMetazoa" id="ASTEI04405-PA"/>
    </source>
</evidence>
<evidence type="ECO:0000256" key="2">
    <source>
        <dbReference type="ARBA" id="ARBA00008098"/>
    </source>
</evidence>
<keyword evidence="3" id="KW-0964">Secreted</keyword>
<evidence type="ECO:0008006" key="10">
    <source>
        <dbReference type="Google" id="ProtNLM"/>
    </source>
</evidence>
<keyword evidence="9" id="KW-1185">Reference proteome</keyword>
<protein>
    <recommendedName>
        <fullName evidence="10">Odorant-binding protein</fullName>
    </recommendedName>
</protein>
<evidence type="ECO:0000256" key="5">
    <source>
        <dbReference type="ARBA" id="ARBA00023157"/>
    </source>
</evidence>
<evidence type="ECO:0000256" key="7">
    <source>
        <dbReference type="SAM" id="SignalP"/>
    </source>
</evidence>
<evidence type="ECO:0000313" key="9">
    <source>
        <dbReference type="Proteomes" id="UP000076408"/>
    </source>
</evidence>
<keyword evidence="4 7" id="KW-0732">Signal</keyword>
<feature type="region of interest" description="Disordered" evidence="6">
    <location>
        <begin position="385"/>
        <end position="438"/>
    </location>
</feature>
<dbReference type="CDD" id="cd23992">
    <property type="entry name" value="PBP_GOBP"/>
    <property type="match status" value="1"/>
</dbReference>
<feature type="signal peptide" evidence="7">
    <location>
        <begin position="1"/>
        <end position="25"/>
    </location>
</feature>
<comment type="similarity">
    <text evidence="2">Belongs to the PBP/GOBP family.</text>
</comment>
<dbReference type="VEuPathDB" id="VectorBase:ASTEI20_031795"/>
<feature type="compositionally biased region" description="Acidic residues" evidence="6">
    <location>
        <begin position="290"/>
        <end position="302"/>
    </location>
</feature>
<name>A0A182Y7G9_ANOST</name>
<evidence type="ECO:0000256" key="6">
    <source>
        <dbReference type="SAM" id="MobiDB-lite"/>
    </source>
</evidence>
<feature type="compositionally biased region" description="Basic and acidic residues" evidence="6">
    <location>
        <begin position="420"/>
        <end position="438"/>
    </location>
</feature>
<dbReference type="GO" id="GO:0005549">
    <property type="term" value="F:odorant binding"/>
    <property type="evidence" value="ECO:0007669"/>
    <property type="project" value="InterPro"/>
</dbReference>
<dbReference type="Gene3D" id="1.10.238.20">
    <property type="entry name" value="Pheromone/general odorant binding protein domain"/>
    <property type="match status" value="2"/>
</dbReference>